<evidence type="ECO:0000256" key="1">
    <source>
        <dbReference type="ARBA" id="ARBA00004123"/>
    </source>
</evidence>
<dbReference type="InterPro" id="IPR001356">
    <property type="entry name" value="HD"/>
</dbReference>
<organism evidence="12">
    <name type="scientific">Anopheles funestus</name>
    <name type="common">African malaria mosquito</name>
    <dbReference type="NCBI Taxonomy" id="62324"/>
    <lineage>
        <taxon>Eukaryota</taxon>
        <taxon>Metazoa</taxon>
        <taxon>Ecdysozoa</taxon>
        <taxon>Arthropoda</taxon>
        <taxon>Hexapoda</taxon>
        <taxon>Insecta</taxon>
        <taxon>Pterygota</taxon>
        <taxon>Neoptera</taxon>
        <taxon>Endopterygota</taxon>
        <taxon>Diptera</taxon>
        <taxon>Nematocera</taxon>
        <taxon>Culicoidea</taxon>
        <taxon>Culicidae</taxon>
        <taxon>Anophelinae</taxon>
        <taxon>Anopheles</taxon>
    </lineage>
</organism>
<dbReference type="CDD" id="cd00086">
    <property type="entry name" value="homeodomain"/>
    <property type="match status" value="1"/>
</dbReference>
<dbReference type="PRINTS" id="PR00024">
    <property type="entry name" value="HOMEOBOX"/>
</dbReference>
<dbReference type="EnsemblMetazoa" id="AFUN008169-RA">
    <property type="protein sequence ID" value="AFUN008169-PA"/>
    <property type="gene ID" value="AFUN008169"/>
</dbReference>
<dbReference type="GO" id="GO:0000981">
    <property type="term" value="F:DNA-binding transcription factor activity, RNA polymerase II-specific"/>
    <property type="evidence" value="ECO:0007669"/>
    <property type="project" value="InterPro"/>
</dbReference>
<evidence type="ECO:0000256" key="9">
    <source>
        <dbReference type="PROSITE-ProRule" id="PRU00108"/>
    </source>
</evidence>
<keyword evidence="5 9" id="KW-0371">Homeobox</keyword>
<evidence type="ECO:0000256" key="5">
    <source>
        <dbReference type="ARBA" id="ARBA00023155"/>
    </source>
</evidence>
<dbReference type="PANTHER" id="PTHR24328:SF7">
    <property type="entry name" value="BUTTONLESS"/>
    <property type="match status" value="1"/>
</dbReference>
<keyword evidence="3" id="KW-0805">Transcription regulation</keyword>
<dbReference type="InterPro" id="IPR009057">
    <property type="entry name" value="Homeodomain-like_sf"/>
</dbReference>
<evidence type="ECO:0000256" key="2">
    <source>
        <dbReference type="ARBA" id="ARBA00022473"/>
    </source>
</evidence>
<evidence type="ECO:0000256" key="6">
    <source>
        <dbReference type="ARBA" id="ARBA00023159"/>
    </source>
</evidence>
<evidence type="ECO:0000256" key="3">
    <source>
        <dbReference type="ARBA" id="ARBA00023015"/>
    </source>
</evidence>
<sequence length="65" mass="7865">MITNRKARTAFTKAQIKALECEYAHSHYLTRLRRYEIAVALMLSERQVKVWFQNRRMKMKRMSSS</sequence>
<comment type="subcellular location">
    <subcellularLocation>
        <location evidence="1 9 10">Nucleus</location>
    </subcellularLocation>
</comment>
<reference evidence="12" key="1">
    <citation type="submission" date="2020-05" db="UniProtKB">
        <authorList>
            <consortium name="EnsemblMetazoa"/>
        </authorList>
    </citation>
    <scope>IDENTIFICATION</scope>
    <source>
        <strain evidence="12">FUMOZ</strain>
    </source>
</reference>
<protein>
    <submittedName>
        <fullName evidence="12">Homeobox domain-containing protein</fullName>
    </submittedName>
</protein>
<dbReference type="SMART" id="SM00389">
    <property type="entry name" value="HOX"/>
    <property type="match status" value="1"/>
</dbReference>
<dbReference type="InterPro" id="IPR020479">
    <property type="entry name" value="HD_metazoa"/>
</dbReference>
<feature type="DNA-binding region" description="Homeobox" evidence="9">
    <location>
        <begin position="4"/>
        <end position="63"/>
    </location>
</feature>
<keyword evidence="6" id="KW-0010">Activator</keyword>
<feature type="domain" description="Homeobox" evidence="11">
    <location>
        <begin position="2"/>
        <end position="62"/>
    </location>
</feature>
<evidence type="ECO:0000256" key="7">
    <source>
        <dbReference type="ARBA" id="ARBA00023163"/>
    </source>
</evidence>
<dbReference type="Gene3D" id="1.10.10.60">
    <property type="entry name" value="Homeodomain-like"/>
    <property type="match status" value="1"/>
</dbReference>
<dbReference type="SUPFAM" id="SSF46689">
    <property type="entry name" value="Homeodomain-like"/>
    <property type="match status" value="1"/>
</dbReference>
<keyword evidence="4 9" id="KW-0238">DNA-binding</keyword>
<evidence type="ECO:0000313" key="12">
    <source>
        <dbReference type="EnsemblMetazoa" id="AFUN008169-PA"/>
    </source>
</evidence>
<dbReference type="PROSITE" id="PS00027">
    <property type="entry name" value="HOMEOBOX_1"/>
    <property type="match status" value="1"/>
</dbReference>
<evidence type="ECO:0000256" key="8">
    <source>
        <dbReference type="ARBA" id="ARBA00023242"/>
    </source>
</evidence>
<dbReference type="AlphaFoldDB" id="A0A182RPI6"/>
<proteinExistence type="predicted"/>
<dbReference type="InterPro" id="IPR017970">
    <property type="entry name" value="Homeobox_CS"/>
</dbReference>
<name>A0A182RPI6_ANOFN</name>
<dbReference type="PROSITE" id="PS50071">
    <property type="entry name" value="HOMEOBOX_2"/>
    <property type="match status" value="1"/>
</dbReference>
<dbReference type="STRING" id="62324.A0A182RPI6"/>
<dbReference type="GO" id="GO:0005634">
    <property type="term" value="C:nucleus"/>
    <property type="evidence" value="ECO:0007669"/>
    <property type="project" value="UniProtKB-SubCell"/>
</dbReference>
<dbReference type="VEuPathDB" id="VectorBase:AFUN008169"/>
<evidence type="ECO:0000256" key="4">
    <source>
        <dbReference type="ARBA" id="ARBA00023125"/>
    </source>
</evidence>
<keyword evidence="7" id="KW-0804">Transcription</keyword>
<evidence type="ECO:0000259" key="11">
    <source>
        <dbReference type="PROSITE" id="PS50071"/>
    </source>
</evidence>
<keyword evidence="2" id="KW-0217">Developmental protein</keyword>
<keyword evidence="8 9" id="KW-0539">Nucleus</keyword>
<dbReference type="PANTHER" id="PTHR24328">
    <property type="entry name" value="HOMEOBOX PROTEIN MOX"/>
    <property type="match status" value="1"/>
</dbReference>
<evidence type="ECO:0000256" key="10">
    <source>
        <dbReference type="RuleBase" id="RU000682"/>
    </source>
</evidence>
<dbReference type="GO" id="GO:0000978">
    <property type="term" value="F:RNA polymerase II cis-regulatory region sequence-specific DNA binding"/>
    <property type="evidence" value="ECO:0007669"/>
    <property type="project" value="TreeGrafter"/>
</dbReference>
<dbReference type="GO" id="GO:0045944">
    <property type="term" value="P:positive regulation of transcription by RNA polymerase II"/>
    <property type="evidence" value="ECO:0007669"/>
    <property type="project" value="InterPro"/>
</dbReference>
<dbReference type="InterPro" id="IPR042634">
    <property type="entry name" value="MOX-1/MOX-2"/>
</dbReference>
<accession>A0A182RPI6</accession>
<dbReference type="Pfam" id="PF00046">
    <property type="entry name" value="Homeodomain"/>
    <property type="match status" value="1"/>
</dbReference>